<dbReference type="GeneID" id="18882211"/>
<proteinExistence type="predicted"/>
<dbReference type="Gene3D" id="3.10.10.10">
    <property type="entry name" value="HIV Type 1 Reverse Transcriptase, subunit A, domain 1"/>
    <property type="match status" value="1"/>
</dbReference>
<keyword evidence="2" id="KW-1185">Reference proteome</keyword>
<sequence>YKRVDRKVKPVPGIYPEDAKVIRQFPQDPLLNLVKLPTHPPDFTPTTRITEERMKGMEVNSDGYMWPEEEKLIKHVLVTNERALAFEDHERGIFRDDYFSPYIIPVEPHSPWEYPNIPIPPGHRDEVIRMLKEFIANGVYEPSQASYRSRWFCVAKKNGK</sequence>
<protein>
    <submittedName>
        <fullName evidence="1">Uncharacterized protein</fullName>
    </submittedName>
</protein>
<dbReference type="eggNOG" id="ENOG502SPGT">
    <property type="taxonomic scope" value="Eukaryota"/>
</dbReference>
<dbReference type="InterPro" id="IPR043502">
    <property type="entry name" value="DNA/RNA_pol_sf"/>
</dbReference>
<accession>R7RZE1</accession>
<evidence type="ECO:0000313" key="2">
    <source>
        <dbReference type="Proteomes" id="UP000054196"/>
    </source>
</evidence>
<gene>
    <name evidence="1" type="ORF">PUNSTDRAFT_33399</name>
</gene>
<dbReference type="OrthoDB" id="5599163at2759"/>
<dbReference type="AlphaFoldDB" id="R7RZE1"/>
<evidence type="ECO:0000313" key="1">
    <source>
        <dbReference type="EMBL" id="EIN03353.1"/>
    </source>
</evidence>
<reference evidence="2" key="1">
    <citation type="journal article" date="2012" name="Science">
        <title>The Paleozoic origin of enzymatic lignin decomposition reconstructed from 31 fungal genomes.</title>
        <authorList>
            <person name="Floudas D."/>
            <person name="Binder M."/>
            <person name="Riley R."/>
            <person name="Barry K."/>
            <person name="Blanchette R.A."/>
            <person name="Henrissat B."/>
            <person name="Martinez A.T."/>
            <person name="Otillar R."/>
            <person name="Spatafora J.W."/>
            <person name="Yadav J.S."/>
            <person name="Aerts A."/>
            <person name="Benoit I."/>
            <person name="Boyd A."/>
            <person name="Carlson A."/>
            <person name="Copeland A."/>
            <person name="Coutinho P.M."/>
            <person name="de Vries R.P."/>
            <person name="Ferreira P."/>
            <person name="Findley K."/>
            <person name="Foster B."/>
            <person name="Gaskell J."/>
            <person name="Glotzer D."/>
            <person name="Gorecki P."/>
            <person name="Heitman J."/>
            <person name="Hesse C."/>
            <person name="Hori C."/>
            <person name="Igarashi K."/>
            <person name="Jurgens J.A."/>
            <person name="Kallen N."/>
            <person name="Kersten P."/>
            <person name="Kohler A."/>
            <person name="Kuees U."/>
            <person name="Kumar T.K.A."/>
            <person name="Kuo A."/>
            <person name="LaButti K."/>
            <person name="Larrondo L.F."/>
            <person name="Lindquist E."/>
            <person name="Ling A."/>
            <person name="Lombard V."/>
            <person name="Lucas S."/>
            <person name="Lundell T."/>
            <person name="Martin R."/>
            <person name="McLaughlin D.J."/>
            <person name="Morgenstern I."/>
            <person name="Morin E."/>
            <person name="Murat C."/>
            <person name="Nagy L.G."/>
            <person name="Nolan M."/>
            <person name="Ohm R.A."/>
            <person name="Patyshakuliyeva A."/>
            <person name="Rokas A."/>
            <person name="Ruiz-Duenas F.J."/>
            <person name="Sabat G."/>
            <person name="Salamov A."/>
            <person name="Samejima M."/>
            <person name="Schmutz J."/>
            <person name="Slot J.C."/>
            <person name="St John F."/>
            <person name="Stenlid J."/>
            <person name="Sun H."/>
            <person name="Sun S."/>
            <person name="Syed K."/>
            <person name="Tsang A."/>
            <person name="Wiebenga A."/>
            <person name="Young D."/>
            <person name="Pisabarro A."/>
            <person name="Eastwood D.C."/>
            <person name="Martin F."/>
            <person name="Cullen D."/>
            <person name="Grigoriev I.V."/>
            <person name="Hibbett D.S."/>
        </authorList>
    </citation>
    <scope>NUCLEOTIDE SEQUENCE [LARGE SCALE GENOMIC DNA]</scope>
    <source>
        <strain evidence="2">HHB-11173 SS5</strain>
    </source>
</reference>
<name>R7RZE1_PUNST</name>
<feature type="non-terminal residue" evidence="1">
    <location>
        <position position="160"/>
    </location>
</feature>
<dbReference type="OMA" id="WEYPNIP"/>
<dbReference type="HOGENOM" id="CLU_092523_0_0_1"/>
<feature type="non-terminal residue" evidence="1">
    <location>
        <position position="1"/>
    </location>
</feature>
<dbReference type="Proteomes" id="UP000054196">
    <property type="component" value="Unassembled WGS sequence"/>
</dbReference>
<dbReference type="SUPFAM" id="SSF56672">
    <property type="entry name" value="DNA/RNA polymerases"/>
    <property type="match status" value="1"/>
</dbReference>
<organism evidence="1 2">
    <name type="scientific">Punctularia strigosozonata (strain HHB-11173)</name>
    <name type="common">White-rot fungus</name>
    <dbReference type="NCBI Taxonomy" id="741275"/>
    <lineage>
        <taxon>Eukaryota</taxon>
        <taxon>Fungi</taxon>
        <taxon>Dikarya</taxon>
        <taxon>Basidiomycota</taxon>
        <taxon>Agaricomycotina</taxon>
        <taxon>Agaricomycetes</taxon>
        <taxon>Corticiales</taxon>
        <taxon>Punctulariaceae</taxon>
        <taxon>Punctularia</taxon>
    </lineage>
</organism>
<dbReference type="RefSeq" id="XP_007389417.1">
    <property type="nucleotide sequence ID" value="XM_007389355.1"/>
</dbReference>
<dbReference type="KEGG" id="psq:PUNSTDRAFT_33399"/>
<dbReference type="EMBL" id="JH687616">
    <property type="protein sequence ID" value="EIN03353.1"/>
    <property type="molecule type" value="Genomic_DNA"/>
</dbReference>